<evidence type="ECO:0000313" key="1">
    <source>
        <dbReference type="EMBL" id="OZY84826.1"/>
    </source>
</evidence>
<dbReference type="EMBL" id="NHNI01000002">
    <property type="protein sequence ID" value="OZY84826.1"/>
    <property type="molecule type" value="Genomic_DNA"/>
</dbReference>
<keyword evidence="2" id="KW-1185">Reference proteome</keyword>
<name>A0A266Q5C9_9GAMM</name>
<dbReference type="Proteomes" id="UP000216101">
    <property type="component" value="Unassembled WGS sequence"/>
</dbReference>
<proteinExistence type="predicted"/>
<reference evidence="2" key="1">
    <citation type="submission" date="2017-05" db="EMBL/GenBank/DDBJ databases">
        <authorList>
            <person name="Barney B.M."/>
        </authorList>
    </citation>
    <scope>NUCLEOTIDE SEQUENCE [LARGE SCALE GENOMIC DNA]</scope>
    <source>
        <strain evidence="2">PSBB022</strain>
    </source>
</reference>
<evidence type="ECO:0000313" key="2">
    <source>
        <dbReference type="Proteomes" id="UP000216101"/>
    </source>
</evidence>
<dbReference type="AlphaFoldDB" id="A0A266Q5C9"/>
<accession>A0A266Q5C9</accession>
<gene>
    <name evidence="1" type="ORF">CBP51_16830</name>
</gene>
<sequence length="76" mass="8245">MGLLSTVFNVLSADYAGILVLYFDAGQNLSGGYCGENRKGKQSAQEFTRRKPPESFYKTVAGAKLGIRSHFALRAA</sequence>
<comment type="caution">
    <text evidence="1">The sequence shown here is derived from an EMBL/GenBank/DDBJ whole genome shotgun (WGS) entry which is preliminary data.</text>
</comment>
<organism evidence="1 2">
    <name type="scientific">Cellvibrio mixtus</name>
    <dbReference type="NCBI Taxonomy" id="39650"/>
    <lineage>
        <taxon>Bacteria</taxon>
        <taxon>Pseudomonadati</taxon>
        <taxon>Pseudomonadota</taxon>
        <taxon>Gammaproteobacteria</taxon>
        <taxon>Cellvibrionales</taxon>
        <taxon>Cellvibrionaceae</taxon>
        <taxon>Cellvibrio</taxon>
    </lineage>
</organism>
<protein>
    <submittedName>
        <fullName evidence="1">Uncharacterized protein</fullName>
    </submittedName>
</protein>